<feature type="compositionally biased region" description="Low complexity" evidence="1">
    <location>
        <begin position="1952"/>
        <end position="1961"/>
    </location>
</feature>
<feature type="region of interest" description="Disordered" evidence="1">
    <location>
        <begin position="2134"/>
        <end position="2172"/>
    </location>
</feature>
<feature type="region of interest" description="Disordered" evidence="1">
    <location>
        <begin position="2226"/>
        <end position="2263"/>
    </location>
</feature>
<feature type="region of interest" description="Disordered" evidence="1">
    <location>
        <begin position="1929"/>
        <end position="1964"/>
    </location>
</feature>
<dbReference type="InterPro" id="IPR039782">
    <property type="entry name" value="VPS13B"/>
</dbReference>
<evidence type="ECO:0000313" key="2">
    <source>
        <dbReference type="EMBL" id="EWM26167.1"/>
    </source>
</evidence>
<dbReference type="PANTHER" id="PTHR12517">
    <property type="entry name" value="VACUOLAR PROTEIN SORTING-ASSOCIATED PROTEIN 13B"/>
    <property type="match status" value="1"/>
</dbReference>
<organism evidence="2 3">
    <name type="scientific">Nannochloropsis gaditana</name>
    <dbReference type="NCBI Taxonomy" id="72520"/>
    <lineage>
        <taxon>Eukaryota</taxon>
        <taxon>Sar</taxon>
        <taxon>Stramenopiles</taxon>
        <taxon>Ochrophyta</taxon>
        <taxon>Eustigmatophyceae</taxon>
        <taxon>Eustigmatales</taxon>
        <taxon>Monodopsidaceae</taxon>
        <taxon>Nannochloropsis</taxon>
    </lineage>
</organism>
<feature type="compositionally biased region" description="Polar residues" evidence="1">
    <location>
        <begin position="1604"/>
        <end position="1622"/>
    </location>
</feature>
<proteinExistence type="predicted"/>
<dbReference type="EMBL" id="AZIL01000701">
    <property type="protein sequence ID" value="EWM26167.1"/>
    <property type="molecule type" value="Genomic_DNA"/>
</dbReference>
<gene>
    <name evidence="2" type="ORF">Naga_100121g4</name>
</gene>
<sequence length="3928" mass="428743">MPVLLQWGETRESEKEEGPTASAPILLEALFKRTLLVKASNRSDDYVEKVLQGAEGGLRPLRSTVLVVRYFQERHSELRGRDMGDRPWGGGDRETGEADSQRIVVDVLFSEALRCRLTPAVVLGLACFVSPPLRASSVSPAPNAYRPWQTTCNIRIGSLQVAFACNGPGGNQRPECLLQLEDLDLKHCQQGPTSHHRSCRMARLAIGMKNVTMDSTSASRLGTEDVLTLFEAKNMSFSLESSIKQIHQRGIWNGRKSSLDEEMHQCGKISMPLGVSLSVIPAYWRFGLAISTFLCRNDGNALDATIAGLPLVHPPNSFVCMTCECLEVAMKKTAIAPISGSVEDDTPTRDSRDMLEMVMKEFSVSQKNSHACRAVIDKEKTSGPCIKTFPETTKGSFLILQTPVVWVKTITSVQEGRDTEMSVPQQFTFYVSPLNIWALRTAALEITRLMAALPSSPRIVGASTREKMRLCVDTFTIMIDMPWLAGELPRAVFACRGGEWVVSNEGRAEALIHNHLGIAHVRVEGHVPPHNAARGSESSFSNRHLEFISNKLLPFLLPVEEESLKAALQQARHQGSKFEGEEMVVVPLLVPDEDCMVRVAKKAFVEISWQSERKTRAMVHMEVAFEPCQCILYCPFLYALLRLGTLASKPMTKSSSLHAGKIEDREERMAKADDEEDVAPPCPTLLLTAQTSRVLLLGGTLQDARFGVSIDLDNLVLWRRGESGNGRPGEETEVTAPAMPMEIRRLGFGAQMGQWRVDANQGLELVHAWNLIERVDFEVEGGKGAFIKEDVSRETARTVLVSPLALTLGTLEMAVLWRVVGVFGRNVTRAPLVQCSGNHAIACREYGNDGHASTSARLRNADKDVGKELPNLRLACPYLYVSFKSPRHSSRDFCAEMPPTRTISQAVDMEKVAFHLKLEDCTLSLGTHGGHFDVARLVIENRRATHTGDSLTHHRGLALLPRPDFLSLFSGTSALTFAWHKPANGNASEMIIQLQPSILYLDPHSCSTLRSLGGFMNLDLEMLAAKDATEARAVAVAAARRSRGTRLSSFLLGRTETTKLVTDHLKVVLSSDSRHAGLLPTLEIEADQVLASLRTAGYNVDHYLNMVQTRISILMTEERKMTNHERCKQATEFQWPLLIGANIFVTQEDMRRCLRQPLSHLNSLFAAATPLPPSVSIQLEPLQFHFCVPVIDHLQTLVQAFSSCLVSTTPSYSSTRTVGAVSPGASLPHGATTREQSPFTPGSCCHPLTTWVALSALEMTAFEGPLPEPEPGALLMRCHPALAPSSSSAPAVDKTHSTYRPAQHGDTRTLACLTALKWQFPLPVRARSVRCPDHIILQSVKYTPPADFPTILELAVVPEGEISESGEMNRCETGNGRESNVVVRWKVRFQAGGDEDGLVATAEARSEREVGAKEKHKELHLIECDQGIGGRRWQLNLYWDRTHEHHHQQQHEHVLQHLWPPNMLSLECVWRPMVLSLANLISLELFLSPMDQIQSILHVTIPHAFLQLYPKETRGAEGITVAPGRGEIEDRGELAVVSMRDLDVRYNMKEQGVKSGLLTVRDLEMDVVDVSRWTLLPALRGNFLTARYSAGNEGSEPTSRDHTCSSPGLSHDSSPPRYTSTPGLREEDKTGHPVRQSLGISVDWCRINVSRRIMQSIDVLRQDFKARNASITDTTPPSSAARCYRYKIVNHTQHSLWLGQHLTNEIIRAAPCSSQEYTARAWAKVAGRQPSSLLLRFALNMTATSEKEHSATTVASTMTTRNEMIAGVDGPSVWSEPVDIDLLGARCLPLRTSGQGHHDVFLLLDKVLSGTDTRDKPKISRQLQTSPGNREVLMWVVVEKKGLETRVSLHGGCEIRNYLPVGLDIRICSQNSEGAISPSFFASSGPSASKKRSEAVVNVKAGPGGLPLAMPPSQEALSLLLDEGFMAPRSRIRGGNNRTSGTRKEPSHNRTTTDSNTFSTTILGSDGDNIAGGLSGDAMTAPPVDSTYMLQKLMMVQARVSSRQISTCGSSSSDPCPKSETAFGQTMILTLPEIVQPDQACKVNLTSPHRHPMTSCTVLGQAPPASPGEPTVWFLCHLRRVILHSQKSISSACPTHSDGRYIWGWLSLELWPLAYLMNSGLPLDHRVLPGKHPQPVAASPLTPVSRNRAPIPLHPTPPCESMSSMPAPTPNLEQDMVARDIDDRRRNSNLSMSANDSESGKVRPSARDVDAAKRAIHDKIQLLSQKRLQKKMGMTREVSAPSSTDGRGDHQNEDLSIKKEGGLKPSANSAAFSLYEPQNDRVWSPLSPGAPAAIAVCRTDPRYGLAFSVRPSTSTHGTNGTHKTTDGDDCWIGATCIGAPLISKSQRDFSMSSSDLLAWVRSGNMGHVDGNAALDECPQPLLNLGLLGPAGEHGSIWNDRPGCFSGQRLIPYAVRRPAYLGPSLLVDVTPLWTVANHCPFPLSLLALVSRRPMNTTGASNNVASMTAGFGDFNDAGFQVLPPDGKVVPLNNSAWPFTDWNKSERSVGPNGSTGMPAFAVGVKIMEDSVTGELKLQDAQLTTAPAQQCWCKPVGLDALVASMLPVTGKSDEERTGITHGIADISLFVPVQGDKWLPLTLRLISRSVRAGGRRESVGIGECHDIKSTGRKEAFSNAHGLGMHRLEIRPRLVLQNSMRLPARDCVAVYYPDGKFHTAFNNDHGQERSHPKISKADWQIILLRRSKDAFSPKHDEKSMVQQKGSSLTTMKGGMPDLPLPSSDILDNSTGGIDLLSSPLSSSTVPYSSLPPRSRMSSTSSPTMLRRVWCRASRRPSGSNEENDSDDEAGRTEHQVRANKVTDTKHVKNVTYRQTFGLCIVAPGRPLSTAAVLSNFRPTTFTTPSHPVPGAGTGILDSSDYHYRMLEIEALGEDAREIHLRCPRPGAGLMGPNGKDIMAIRAHLKYHEGTFYVQISAEPSIPLVVLNRSSLYDIHVGVERWSIERQKEMRKRRSNVRDSKKEEYGSESGSLLPMQHTLCVPPGARVEWNPSRPDLYLSAIATPILDGSNPLSDTDVDRQDLDGCTPGITEGAAMKNDEGASGAAFRRSTFSTKKTPTFDCRLRCALAAGKAGIRTVEREGGEKGEWEDNITSKVLVSTWSSLLHTGKSCGDGCHRLNMSFWKASGSITGEKSTIQSNIPKSSAEEEIEGDGEELLRAFWRTSLAAVTATLSTAAGISCLVIDDCLEHPHKTATDVGNIPGFSSAPRLKVESQRDRLTTLTVGARVLDLQLLEDDVAIQKLGGYAGTSTRSNGARENVDEAVPPGALHLPALLFIRFSGVETRYDCSVASGDAFLKGSRTLNVSLDGLQVDHLANGAEFPVVLYFFDKQRQRRDYDEYAVLDFTFKEVFLNPIVMGEGRPLSYVEMLKISSSRVRVGVDGALLHTIRFFQENLTATEKGEDSDASAGWDDRLGVPRILSNKVGPAVLTENDQTPCTFFQSVTFSPLSVLLDARVFVPGSRVFLGLDGSPLFFEGVRLTDVFSTPQAFLKGILSNYVADAIFRSPALLGSLEIIGSPAILVSRVVSGLKDLVMLSASGSLTGAGRGLLSLTRHVVGGTLASLAGFSSSVRRNLEPGERVRGGQPHGIHDAHFHRRSGSVEFSGNGGTRAGKGEEGRRLSLPAGLDVGGSAEGSSKDGGTSGGSGNLLAGVGRGLYKAVTFPISGAMGVIWWTSDRLITSTGVNRGLEEGRERLDYGPAGAGASCSVHWDAYYRHSCGLRFRKGTLKAVIHAYMEQKREKLYVEITGESEQGGTRGWFGRFIGGGDSARDSSNSGPSSSDNFESGQTTILPVRVVLAEEDAIYIIAHSHGAETSVFNLRLSNAGALKWRHVQVEASPSSLGSIDGITIHRGLAKYEASIIDGKEHGEAWWWHLIEMHVDGGERGVIDHFSPLKLWLVNEEQVRLLKGFLSRWANGTG</sequence>
<feature type="region of interest" description="Disordered" evidence="1">
    <location>
        <begin position="3587"/>
        <end position="3654"/>
    </location>
</feature>
<feature type="region of interest" description="Disordered" evidence="1">
    <location>
        <begin position="2185"/>
        <end position="2213"/>
    </location>
</feature>
<keyword evidence="3" id="KW-1185">Reference proteome</keyword>
<feature type="region of interest" description="Disordered" evidence="1">
    <location>
        <begin position="1591"/>
        <end position="1633"/>
    </location>
</feature>
<evidence type="ECO:0000256" key="1">
    <source>
        <dbReference type="SAM" id="MobiDB-lite"/>
    </source>
</evidence>
<feature type="compositionally biased region" description="Polar residues" evidence="1">
    <location>
        <begin position="2188"/>
        <end position="2197"/>
    </location>
</feature>
<evidence type="ECO:0000313" key="3">
    <source>
        <dbReference type="Proteomes" id="UP000019335"/>
    </source>
</evidence>
<accession>W7TJC5</accession>
<feature type="compositionally biased region" description="Low complexity" evidence="1">
    <location>
        <begin position="2749"/>
        <end position="2781"/>
    </location>
</feature>
<feature type="region of interest" description="Disordered" evidence="1">
    <location>
        <begin position="2705"/>
        <end position="2815"/>
    </location>
</feature>
<feature type="compositionally biased region" description="Basic and acidic residues" evidence="1">
    <location>
        <begin position="2198"/>
        <end position="2213"/>
    </location>
</feature>
<feature type="region of interest" description="Disordered" evidence="1">
    <location>
        <begin position="1"/>
        <end position="20"/>
    </location>
</feature>
<dbReference type="OrthoDB" id="445152at2759"/>
<protein>
    <submittedName>
        <fullName evidence="2">Uncharacterized protein</fullName>
    </submittedName>
</protein>
<name>W7TJC5_9STRA</name>
<dbReference type="Proteomes" id="UP000019335">
    <property type="component" value="Chromosome 9"/>
</dbReference>
<comment type="caution">
    <text evidence="2">The sequence shown here is derived from an EMBL/GenBank/DDBJ whole genome shotgun (WGS) entry which is preliminary data.</text>
</comment>
<feature type="compositionally biased region" description="Basic and acidic residues" evidence="1">
    <location>
        <begin position="2246"/>
        <end position="2262"/>
    </location>
</feature>
<feature type="compositionally biased region" description="Basic and acidic residues" evidence="1">
    <location>
        <begin position="2802"/>
        <end position="2815"/>
    </location>
</feature>
<feature type="compositionally biased region" description="Basic and acidic residues" evidence="1">
    <location>
        <begin position="9"/>
        <end position="18"/>
    </location>
</feature>
<reference evidence="2 3" key="1">
    <citation type="journal article" date="2014" name="Mol. Plant">
        <title>Chromosome Scale Genome Assembly and Transcriptome Profiling of Nannochloropsis gaditana in Nitrogen Depletion.</title>
        <authorList>
            <person name="Corteggiani Carpinelli E."/>
            <person name="Telatin A."/>
            <person name="Vitulo N."/>
            <person name="Forcato C."/>
            <person name="D'Angelo M."/>
            <person name="Schiavon R."/>
            <person name="Vezzi A."/>
            <person name="Giacometti G.M."/>
            <person name="Morosinotto T."/>
            <person name="Valle G."/>
        </authorList>
    </citation>
    <scope>NUCLEOTIDE SEQUENCE [LARGE SCALE GENOMIC DNA]</scope>
    <source>
        <strain evidence="2 3">B-31</strain>
    </source>
</reference>
<dbReference type="PANTHER" id="PTHR12517:SF0">
    <property type="entry name" value="INTERMEMBRANE LIPID TRANSFER PROTEIN VPS13B"/>
    <property type="match status" value="1"/>
</dbReference>
<feature type="compositionally biased region" description="Basic and acidic residues" evidence="1">
    <location>
        <begin position="3587"/>
        <end position="3602"/>
    </location>
</feature>
<feature type="compositionally biased region" description="Polar residues" evidence="1">
    <location>
        <begin position="2714"/>
        <end position="2724"/>
    </location>
</feature>